<proteinExistence type="predicted"/>
<dbReference type="Proteomes" id="UP000295453">
    <property type="component" value="Unassembled WGS sequence"/>
</dbReference>
<reference evidence="1 2" key="1">
    <citation type="submission" date="2019-03" db="EMBL/GenBank/DDBJ databases">
        <authorList>
            <person name="Kim M.K.M."/>
        </authorList>
    </citation>
    <scope>NUCLEOTIDE SEQUENCE [LARGE SCALE GENOMIC DNA]</scope>
    <source>
        <strain evidence="1 2">18JY15-6</strain>
    </source>
</reference>
<gene>
    <name evidence="1" type="ORF">EPD65_11660</name>
</gene>
<name>A0A4R1BYC1_9ACTN</name>
<evidence type="ECO:0008006" key="3">
    <source>
        <dbReference type="Google" id="ProtNLM"/>
    </source>
</evidence>
<dbReference type="RefSeq" id="WP_131584313.1">
    <property type="nucleotide sequence ID" value="NZ_SJZJ01000019.1"/>
</dbReference>
<protein>
    <recommendedName>
        <fullName evidence="3">DUF732 domain-containing protein</fullName>
    </recommendedName>
</protein>
<organism evidence="1 2">
    <name type="scientific">Nocardioides jejuensis</name>
    <dbReference type="NCBI Taxonomy" id="2502782"/>
    <lineage>
        <taxon>Bacteria</taxon>
        <taxon>Bacillati</taxon>
        <taxon>Actinomycetota</taxon>
        <taxon>Actinomycetes</taxon>
        <taxon>Propionibacteriales</taxon>
        <taxon>Nocardioidaceae</taxon>
        <taxon>Nocardioides</taxon>
    </lineage>
</organism>
<accession>A0A4R1BYC1</accession>
<dbReference type="EMBL" id="SJZJ01000019">
    <property type="protein sequence ID" value="TCJ23011.1"/>
    <property type="molecule type" value="Genomic_DNA"/>
</dbReference>
<evidence type="ECO:0000313" key="1">
    <source>
        <dbReference type="EMBL" id="TCJ23011.1"/>
    </source>
</evidence>
<dbReference type="PROSITE" id="PS51257">
    <property type="entry name" value="PROKAR_LIPOPROTEIN"/>
    <property type="match status" value="1"/>
</dbReference>
<keyword evidence="2" id="KW-1185">Reference proteome</keyword>
<sequence length="108" mass="11551">MRTLLAGCGLALILSGCGGPSISDAAVRDFQSKARADVPYMERYGDVSDYRTLLEAICDSLDGGQSYKLVSRTVAAYINKEAYDGEVDSLIKIGHETGCPDVKMPDLA</sequence>
<evidence type="ECO:0000313" key="2">
    <source>
        <dbReference type="Proteomes" id="UP000295453"/>
    </source>
</evidence>
<comment type="caution">
    <text evidence="1">The sequence shown here is derived from an EMBL/GenBank/DDBJ whole genome shotgun (WGS) entry which is preliminary data.</text>
</comment>
<dbReference type="AlphaFoldDB" id="A0A4R1BYC1"/>